<proteinExistence type="predicted"/>
<keyword evidence="1 5" id="KW-0808">Transferase</keyword>
<reference evidence="5 6" key="1">
    <citation type="journal article" date="2013" name="BMC Genomics">
        <title>ContigScape: a Cytoscape plugin facilitating microbial genome gap closing.</title>
        <authorList>
            <person name="Tang B."/>
            <person name="Wang Q."/>
            <person name="Yang M."/>
            <person name="Xie F."/>
            <person name="Zhu Y."/>
            <person name="Zhuo Y."/>
            <person name="Wang S."/>
            <person name="Gao H."/>
            <person name="Ding X."/>
            <person name="Zhang L."/>
            <person name="Zhao G."/>
            <person name="Zheng H."/>
        </authorList>
    </citation>
    <scope>NUCLEOTIDE SEQUENCE [LARGE SCALE GENOMIC DNA]</scope>
    <source>
        <strain evidence="5 6">HCCB10007</strain>
    </source>
</reference>
<evidence type="ECO:0000313" key="5">
    <source>
        <dbReference type="EMBL" id="AGM02812.1"/>
    </source>
</evidence>
<sequence>MAELVYPPVIMAAKLMFRVLDNRIRVEGTEHIPSSGGAVIACNHVSYLDFIFCGLGAQPAKRLVRFMAKKEIFSNRIAGPLMRGMHHISVDRGAGLASYREAVERLKAGEVVGVFPEATISRSFTVKDIKSGAVRMAAEAGVPVVPMALWGTQRLWTKGRPKDLTKRHVPISILVGEPMHPKADDDAEVLSKDLRVRMSALVDRVQADYPEKPASEDERWWLPAHLGGTAPTPEEAAKLDREGR</sequence>
<dbReference type="CDD" id="cd07989">
    <property type="entry name" value="LPLAT_AGPAT-like"/>
    <property type="match status" value="1"/>
</dbReference>
<feature type="compositionally biased region" description="Basic and acidic residues" evidence="3">
    <location>
        <begin position="235"/>
        <end position="244"/>
    </location>
</feature>
<keyword evidence="6" id="KW-1185">Reference proteome</keyword>
<dbReference type="GO" id="GO:0006654">
    <property type="term" value="P:phosphatidic acid biosynthetic process"/>
    <property type="evidence" value="ECO:0007669"/>
    <property type="project" value="TreeGrafter"/>
</dbReference>
<dbReference type="SUPFAM" id="SSF69593">
    <property type="entry name" value="Glycerol-3-phosphate (1)-acyltransferase"/>
    <property type="match status" value="1"/>
</dbReference>
<feature type="region of interest" description="Disordered" evidence="3">
    <location>
        <begin position="208"/>
        <end position="244"/>
    </location>
</feature>
<accession>R4SVP4</accession>
<evidence type="ECO:0000256" key="3">
    <source>
        <dbReference type="SAM" id="MobiDB-lite"/>
    </source>
</evidence>
<dbReference type="PATRIC" id="fig|1156913.3.peg.227"/>
<dbReference type="HOGENOM" id="CLU_027938_4_4_11"/>
<protein>
    <submittedName>
        <fullName evidence="5">Phospholipid/glycerol acyltransferase</fullName>
    </submittedName>
</protein>
<dbReference type="KEGG" id="aoi:AORI_0223"/>
<keyword evidence="2 5" id="KW-0012">Acyltransferase</keyword>
<organism evidence="5 6">
    <name type="scientific">Amycolatopsis keratiniphila</name>
    <dbReference type="NCBI Taxonomy" id="129921"/>
    <lineage>
        <taxon>Bacteria</taxon>
        <taxon>Bacillati</taxon>
        <taxon>Actinomycetota</taxon>
        <taxon>Actinomycetes</taxon>
        <taxon>Pseudonocardiales</taxon>
        <taxon>Pseudonocardiaceae</taxon>
        <taxon>Amycolatopsis</taxon>
        <taxon>Amycolatopsis japonica group</taxon>
    </lineage>
</organism>
<feature type="domain" description="Phospholipid/glycerol acyltransferase" evidence="4">
    <location>
        <begin position="38"/>
        <end position="152"/>
    </location>
</feature>
<dbReference type="Proteomes" id="UP000013968">
    <property type="component" value="Chromosome"/>
</dbReference>
<dbReference type="SMART" id="SM00563">
    <property type="entry name" value="PlsC"/>
    <property type="match status" value="1"/>
</dbReference>
<name>R4SVP4_9PSEU</name>
<evidence type="ECO:0000313" key="6">
    <source>
        <dbReference type="Proteomes" id="UP000013968"/>
    </source>
</evidence>
<dbReference type="GO" id="GO:0003841">
    <property type="term" value="F:1-acylglycerol-3-phosphate O-acyltransferase activity"/>
    <property type="evidence" value="ECO:0007669"/>
    <property type="project" value="TreeGrafter"/>
</dbReference>
<dbReference type="InterPro" id="IPR002123">
    <property type="entry name" value="Plipid/glycerol_acylTrfase"/>
</dbReference>
<feature type="compositionally biased region" description="Basic and acidic residues" evidence="3">
    <location>
        <begin position="208"/>
        <end position="220"/>
    </location>
</feature>
<evidence type="ECO:0000259" key="4">
    <source>
        <dbReference type="SMART" id="SM00563"/>
    </source>
</evidence>
<evidence type="ECO:0000256" key="1">
    <source>
        <dbReference type="ARBA" id="ARBA00022679"/>
    </source>
</evidence>
<dbReference type="PANTHER" id="PTHR10434:SF55">
    <property type="entry name" value="POSSIBLE ACYLTRANSFERASE"/>
    <property type="match status" value="1"/>
</dbReference>
<evidence type="ECO:0000256" key="2">
    <source>
        <dbReference type="ARBA" id="ARBA00023315"/>
    </source>
</evidence>
<dbReference type="AlphaFoldDB" id="R4SVP4"/>
<gene>
    <name evidence="5" type="primary">plsC</name>
    <name evidence="5" type="ORF">AORI_0223</name>
</gene>
<dbReference type="EMBL" id="CP003410">
    <property type="protein sequence ID" value="AGM02812.1"/>
    <property type="molecule type" value="Genomic_DNA"/>
</dbReference>
<dbReference type="RefSeq" id="WP_016330674.1">
    <property type="nucleotide sequence ID" value="NC_021252.1"/>
</dbReference>
<dbReference type="GO" id="GO:0005886">
    <property type="term" value="C:plasma membrane"/>
    <property type="evidence" value="ECO:0007669"/>
    <property type="project" value="TreeGrafter"/>
</dbReference>
<dbReference type="PANTHER" id="PTHR10434">
    <property type="entry name" value="1-ACYL-SN-GLYCEROL-3-PHOSPHATE ACYLTRANSFERASE"/>
    <property type="match status" value="1"/>
</dbReference>
<dbReference type="Pfam" id="PF01553">
    <property type="entry name" value="Acyltransferase"/>
    <property type="match status" value="1"/>
</dbReference>